<proteinExistence type="predicted"/>
<dbReference type="InterPro" id="IPR003695">
    <property type="entry name" value="Ppx_GppA_N"/>
</dbReference>
<dbReference type="InterPro" id="IPR043129">
    <property type="entry name" value="ATPase_NBD"/>
</dbReference>
<evidence type="ECO:0000259" key="1">
    <source>
        <dbReference type="Pfam" id="PF02541"/>
    </source>
</evidence>
<sequence>MKLAVIDIGSNAIRFQVNTVKVFRGSVYSKKLEYVRFPLRLGKDVFKHGRIKKKKVEKFVELMSVYKSLMDLYEVDDHMICATSAMREADNGPEIAKKVRDTSGLKIKIIDGDEEASMINNALKQYIADEMVIHVDVGGGSTELNIYKNRKKIVAHSFKLGSVRSLGHHDNPKTWEKIHSWIGEQLKKYNKKDLPVSAVGTGGNINKIMDISEGGEKGFVTADQIKEVKSRLSEMTYEERVYLLNLNEDRADVILPAADIYLAAMEWARADKMVVPTVGLKDGMIQKLIDKYFEEEMALKI</sequence>
<name>A0A4D7JJJ4_9BACT</name>
<protein>
    <submittedName>
        <fullName evidence="2">Phosphatase</fullName>
    </submittedName>
</protein>
<dbReference type="KEGG" id="fpf:DCC35_09000"/>
<dbReference type="PANTHER" id="PTHR30005:SF0">
    <property type="entry name" value="RETROGRADE REGULATION PROTEIN 2"/>
    <property type="match status" value="1"/>
</dbReference>
<dbReference type="EMBL" id="CP028923">
    <property type="protein sequence ID" value="QCK14867.1"/>
    <property type="molecule type" value="Genomic_DNA"/>
</dbReference>
<dbReference type="OrthoDB" id="9814545at2"/>
<dbReference type="Pfam" id="PF02541">
    <property type="entry name" value="Ppx-GppA"/>
    <property type="match status" value="1"/>
</dbReference>
<dbReference type="AlphaFoldDB" id="A0A4D7JJJ4"/>
<reference evidence="2 3" key="1">
    <citation type="submission" date="2018-04" db="EMBL/GenBank/DDBJ databases">
        <title>Complete genome uncultured novel isolate.</title>
        <authorList>
            <person name="Merlino G."/>
        </authorList>
    </citation>
    <scope>NUCLEOTIDE SEQUENCE [LARGE SCALE GENOMIC DNA]</scope>
    <source>
        <strain evidence="3">R1DC9</strain>
    </source>
</reference>
<organism evidence="2 3">
    <name type="scientific">Mangrovivirga cuniculi</name>
    <dbReference type="NCBI Taxonomy" id="2715131"/>
    <lineage>
        <taxon>Bacteria</taxon>
        <taxon>Pseudomonadati</taxon>
        <taxon>Bacteroidota</taxon>
        <taxon>Cytophagia</taxon>
        <taxon>Cytophagales</taxon>
        <taxon>Mangrovivirgaceae</taxon>
        <taxon>Mangrovivirga</taxon>
    </lineage>
</organism>
<dbReference type="PANTHER" id="PTHR30005">
    <property type="entry name" value="EXOPOLYPHOSPHATASE"/>
    <property type="match status" value="1"/>
</dbReference>
<evidence type="ECO:0000313" key="3">
    <source>
        <dbReference type="Proteomes" id="UP000298616"/>
    </source>
</evidence>
<dbReference type="Proteomes" id="UP000298616">
    <property type="component" value="Chromosome"/>
</dbReference>
<dbReference type="SUPFAM" id="SSF53067">
    <property type="entry name" value="Actin-like ATPase domain"/>
    <property type="match status" value="2"/>
</dbReference>
<dbReference type="CDD" id="cd24006">
    <property type="entry name" value="ASKHA_NBD_PPX_GppA"/>
    <property type="match status" value="1"/>
</dbReference>
<evidence type="ECO:0000313" key="2">
    <source>
        <dbReference type="EMBL" id="QCK14867.1"/>
    </source>
</evidence>
<feature type="domain" description="Ppx/GppA phosphatase N-terminal" evidence="1">
    <location>
        <begin position="37"/>
        <end position="290"/>
    </location>
</feature>
<dbReference type="RefSeq" id="WP_137090454.1">
    <property type="nucleotide sequence ID" value="NZ_CP028923.1"/>
</dbReference>
<dbReference type="Gene3D" id="3.30.420.150">
    <property type="entry name" value="Exopolyphosphatase. Domain 2"/>
    <property type="match status" value="1"/>
</dbReference>
<dbReference type="Gene3D" id="3.30.420.40">
    <property type="match status" value="1"/>
</dbReference>
<dbReference type="InterPro" id="IPR050273">
    <property type="entry name" value="GppA/Ppx_hydrolase"/>
</dbReference>
<keyword evidence="3" id="KW-1185">Reference proteome</keyword>
<dbReference type="GO" id="GO:0016462">
    <property type="term" value="F:pyrophosphatase activity"/>
    <property type="evidence" value="ECO:0007669"/>
    <property type="project" value="TreeGrafter"/>
</dbReference>
<accession>A0A4D7JJJ4</accession>
<gene>
    <name evidence="2" type="ORF">DCC35_09000</name>
</gene>